<dbReference type="Gene3D" id="1.10.150.130">
    <property type="match status" value="1"/>
</dbReference>
<dbReference type="SUPFAM" id="SSF47823">
    <property type="entry name" value="lambda integrase-like, N-terminal domain"/>
    <property type="match status" value="1"/>
</dbReference>
<reference evidence="2 3" key="1">
    <citation type="submission" date="2014-04" db="EMBL/GenBank/DDBJ databases">
        <authorList>
            <consortium name="DOE Joint Genome Institute"/>
            <person name="Kuo A."/>
            <person name="Ruytinx J."/>
            <person name="Rineau F."/>
            <person name="Colpaert J."/>
            <person name="Kohler A."/>
            <person name="Nagy L.G."/>
            <person name="Floudas D."/>
            <person name="Copeland A."/>
            <person name="Barry K.W."/>
            <person name="Cichocki N."/>
            <person name="Veneault-Fourrey C."/>
            <person name="LaButti K."/>
            <person name="Lindquist E.A."/>
            <person name="Lipzen A."/>
            <person name="Lundell T."/>
            <person name="Morin E."/>
            <person name="Murat C."/>
            <person name="Sun H."/>
            <person name="Tunlid A."/>
            <person name="Henrissat B."/>
            <person name="Grigoriev I.V."/>
            <person name="Hibbett D.S."/>
            <person name="Martin F."/>
            <person name="Nordberg H.P."/>
            <person name="Cantor M.N."/>
            <person name="Hua S.X."/>
        </authorList>
    </citation>
    <scope>NUCLEOTIDE SEQUENCE [LARGE SCALE GENOMIC DNA]</scope>
    <source>
        <strain evidence="2 3">UH-Slu-Lm8-n1</strain>
    </source>
</reference>
<feature type="non-terminal residue" evidence="2">
    <location>
        <position position="302"/>
    </location>
</feature>
<evidence type="ECO:0000313" key="2">
    <source>
        <dbReference type="EMBL" id="KIK32745.1"/>
    </source>
</evidence>
<keyword evidence="3" id="KW-1185">Reference proteome</keyword>
<proteinExistence type="predicted"/>
<dbReference type="EMBL" id="KN836128">
    <property type="protein sequence ID" value="KIK32745.1"/>
    <property type="molecule type" value="Genomic_DNA"/>
</dbReference>
<dbReference type="Proteomes" id="UP000054485">
    <property type="component" value="Unassembled WGS sequence"/>
</dbReference>
<accession>A0A0C9Z5M0</accession>
<protein>
    <recommendedName>
        <fullName evidence="4">Core-binding (CB) domain-containing protein</fullName>
    </recommendedName>
</protein>
<gene>
    <name evidence="2" type="ORF">CY34DRAFT_46870</name>
</gene>
<name>A0A0C9Z5M0_9AGAM</name>
<evidence type="ECO:0000256" key="1">
    <source>
        <dbReference type="ARBA" id="ARBA00023125"/>
    </source>
</evidence>
<keyword evidence="1" id="KW-0238">DNA-binding</keyword>
<dbReference type="STRING" id="930992.A0A0C9Z5M0"/>
<dbReference type="InterPro" id="IPR052925">
    <property type="entry name" value="Phage_Integrase-like_Recomb"/>
</dbReference>
<dbReference type="OrthoDB" id="3266428at2759"/>
<reference evidence="3" key="2">
    <citation type="submission" date="2015-01" db="EMBL/GenBank/DDBJ databases">
        <title>Evolutionary Origins and Diversification of the Mycorrhizal Mutualists.</title>
        <authorList>
            <consortium name="DOE Joint Genome Institute"/>
            <consortium name="Mycorrhizal Genomics Consortium"/>
            <person name="Kohler A."/>
            <person name="Kuo A."/>
            <person name="Nagy L.G."/>
            <person name="Floudas D."/>
            <person name="Copeland A."/>
            <person name="Barry K.W."/>
            <person name="Cichocki N."/>
            <person name="Veneault-Fourrey C."/>
            <person name="LaButti K."/>
            <person name="Lindquist E.A."/>
            <person name="Lipzen A."/>
            <person name="Lundell T."/>
            <person name="Morin E."/>
            <person name="Murat C."/>
            <person name="Riley R."/>
            <person name="Ohm R."/>
            <person name="Sun H."/>
            <person name="Tunlid A."/>
            <person name="Henrissat B."/>
            <person name="Grigoriev I.V."/>
            <person name="Hibbett D.S."/>
            <person name="Martin F."/>
        </authorList>
    </citation>
    <scope>NUCLEOTIDE SEQUENCE [LARGE SCALE GENOMIC DNA]</scope>
    <source>
        <strain evidence="3">UH-Slu-Lm8-n1</strain>
    </source>
</reference>
<organism evidence="2 3">
    <name type="scientific">Suillus luteus UH-Slu-Lm8-n1</name>
    <dbReference type="NCBI Taxonomy" id="930992"/>
    <lineage>
        <taxon>Eukaryota</taxon>
        <taxon>Fungi</taxon>
        <taxon>Dikarya</taxon>
        <taxon>Basidiomycota</taxon>
        <taxon>Agaricomycotina</taxon>
        <taxon>Agaricomycetes</taxon>
        <taxon>Agaricomycetidae</taxon>
        <taxon>Boletales</taxon>
        <taxon>Suillineae</taxon>
        <taxon>Suillaceae</taxon>
        <taxon>Suillus</taxon>
    </lineage>
</organism>
<dbReference type="PANTHER" id="PTHR34605">
    <property type="entry name" value="PHAGE_INTEGRASE DOMAIN-CONTAINING PROTEIN"/>
    <property type="match status" value="1"/>
</dbReference>
<dbReference type="PANTHER" id="PTHR34605:SF3">
    <property type="entry name" value="P CELL-TYPE AGGLUTINATION PROTEIN MAP4-LIKE-RELATED"/>
    <property type="match status" value="1"/>
</dbReference>
<sequence length="302" mass="33998">KTPKPRKPKKGCELAPSHLRPHVLARDRLRHWTAPHSDTYHTSLMKDFTLADIIRLYDVLLVSVEQKTRENYGAGLLRFHQFCDSRNIPESRRMPASDNLLALFVASWAGKITTTSLENWISGLHFWHTLHGAPWYGNALLRMSTAGLNKLVPESSKRPRRPPVTIEHMHALYRNLDLSNAFDASVFAVASIAFWSCCRLGELVINSANAFDPSRHVARSTTITRKSPRNGVTWSSFIIPWSKTSLGAGSKIILSQVDDFTNPVSAFNHHLSANIIIPPHAPLFAFETADGNWSPMTRAWFL</sequence>
<dbReference type="AlphaFoldDB" id="A0A0C9Z5M0"/>
<evidence type="ECO:0000313" key="3">
    <source>
        <dbReference type="Proteomes" id="UP000054485"/>
    </source>
</evidence>
<evidence type="ECO:0008006" key="4">
    <source>
        <dbReference type="Google" id="ProtNLM"/>
    </source>
</evidence>
<feature type="non-terminal residue" evidence="2">
    <location>
        <position position="1"/>
    </location>
</feature>
<dbReference type="HOGENOM" id="CLU_003292_2_0_1"/>
<dbReference type="InterPro" id="IPR010998">
    <property type="entry name" value="Integrase_recombinase_N"/>
</dbReference>
<dbReference type="InParanoid" id="A0A0C9Z5M0"/>
<dbReference type="GO" id="GO:0003677">
    <property type="term" value="F:DNA binding"/>
    <property type="evidence" value="ECO:0007669"/>
    <property type="project" value="UniProtKB-KW"/>
</dbReference>